<organism evidence="2 3">
    <name type="scientific">Streptomyces edwardsiae</name>
    <dbReference type="NCBI Taxonomy" id="3075527"/>
    <lineage>
        <taxon>Bacteria</taxon>
        <taxon>Bacillati</taxon>
        <taxon>Actinomycetota</taxon>
        <taxon>Actinomycetes</taxon>
        <taxon>Kitasatosporales</taxon>
        <taxon>Streptomycetaceae</taxon>
        <taxon>Streptomyces</taxon>
    </lineage>
</organism>
<dbReference type="EMBL" id="JAVRFA010000489">
    <property type="protein sequence ID" value="MDT0400213.1"/>
    <property type="molecule type" value="Genomic_DNA"/>
</dbReference>
<accession>A0ABU2Q708</accession>
<evidence type="ECO:0000256" key="1">
    <source>
        <dbReference type="SAM" id="MobiDB-lite"/>
    </source>
</evidence>
<dbReference type="Proteomes" id="UP001183881">
    <property type="component" value="Unassembled WGS sequence"/>
</dbReference>
<keyword evidence="3" id="KW-1185">Reference proteome</keyword>
<feature type="compositionally biased region" description="Basic residues" evidence="1">
    <location>
        <begin position="63"/>
        <end position="72"/>
    </location>
</feature>
<sequence>LPGRRRRADRAGILGCLRGHGTPATALFGSAADRDGTGPRRHPHGLPRTTRHGSPATVPPFHAHGRRRRRGPRPGDRRVTGTGPDGRTGSGSRAVVSHRPPWAARRGRAATVGPGGPRGRRGAGTGDR</sequence>
<feature type="compositionally biased region" description="Gly residues" evidence="1">
    <location>
        <begin position="113"/>
        <end position="128"/>
    </location>
</feature>
<proteinExistence type="predicted"/>
<comment type="caution">
    <text evidence="2">The sequence shown here is derived from an EMBL/GenBank/DDBJ whole genome shotgun (WGS) entry which is preliminary data.</text>
</comment>
<reference evidence="3" key="1">
    <citation type="submission" date="2023-07" db="EMBL/GenBank/DDBJ databases">
        <title>30 novel species of actinomycetes from the DSMZ collection.</title>
        <authorList>
            <person name="Nouioui I."/>
        </authorList>
    </citation>
    <scope>NUCLEOTIDE SEQUENCE [LARGE SCALE GENOMIC DNA]</scope>
    <source>
        <strain evidence="3">DSM 41636</strain>
    </source>
</reference>
<name>A0ABU2Q708_9ACTN</name>
<feature type="non-terminal residue" evidence="2">
    <location>
        <position position="1"/>
    </location>
</feature>
<evidence type="ECO:0000313" key="2">
    <source>
        <dbReference type="EMBL" id="MDT0400213.1"/>
    </source>
</evidence>
<gene>
    <name evidence="2" type="ORF">RM705_36760</name>
</gene>
<feature type="compositionally biased region" description="Basic residues" evidence="1">
    <location>
        <begin position="39"/>
        <end position="51"/>
    </location>
</feature>
<evidence type="ECO:0000313" key="3">
    <source>
        <dbReference type="Proteomes" id="UP001183881"/>
    </source>
</evidence>
<protein>
    <submittedName>
        <fullName evidence="2">Uncharacterized protein</fullName>
    </submittedName>
</protein>
<feature type="non-terminal residue" evidence="2">
    <location>
        <position position="128"/>
    </location>
</feature>
<feature type="compositionally biased region" description="Low complexity" evidence="1">
    <location>
        <begin position="99"/>
        <end position="112"/>
    </location>
</feature>
<feature type="region of interest" description="Disordered" evidence="1">
    <location>
        <begin position="1"/>
        <end position="128"/>
    </location>
</feature>